<dbReference type="InterPro" id="IPR000719">
    <property type="entry name" value="Prot_kinase_dom"/>
</dbReference>
<dbReference type="SUPFAM" id="SSF56112">
    <property type="entry name" value="Protein kinase-like (PK-like)"/>
    <property type="match status" value="1"/>
</dbReference>
<dbReference type="OrthoDB" id="9332038at2759"/>
<sequence>MELIDTVIEFLKEQRLDAIVKAIQYERKNPKKPSSQEAWLNSAISEYCKHPLPAPEQKVMQNLLKKLAKKPLPKAPKITRVPRTLQKPKIPEQPPPAAPQPAPANPVTSDLTQVEDDELFSASQIDPKQDFSSIIQHSNTSFGLIAIEDDIPDEYENDDDPGFNIVECKHEELAQVSKEIADKNGFPDRAMSKPRPPDSRLGFTRDESILDDKKNERLLPDTVKFPNANDDYYPVEFENIIYDCYNLKVLYDREKTGFEETKDFQIVINSIIAGRYQVIEYLGSAAFSKAIQCLDLITKEMVCLKIIENNKDYMDQSIDEIKILKYVNANGNMDDKNIVKYIDCFYHKEHLIIVTELLRDNLYEFLKYNREHDDKLYFTIGRIQKIAYQVLKGLQHIHSLKLIHCDLKPENILIKSYSRCEVKIIDLGSACFIHDHLGSYVQSRSYRAPEVILGCQYDYRIDIWSLGCILFELFTGNVLFQNTCIQELLARVVSICGPLPEEIHRTGRHVSRFFTKEKLIYQEVEDEKALDNRHLSEEMVELIKLARKSKKKILLMIPKRSSIKNRLHCNDMIFIDFLKCLLDPDKDRRPTVSEALKHPFITECKYQDGL</sequence>
<keyword evidence="3" id="KW-0808">Transferase</keyword>
<dbReference type="InterPro" id="IPR050494">
    <property type="entry name" value="Ser_Thr_dual-spec_kinase"/>
</dbReference>
<dbReference type="SMART" id="SM00220">
    <property type="entry name" value="S_TKc"/>
    <property type="match status" value="1"/>
</dbReference>
<dbReference type="Gene3D" id="3.30.200.20">
    <property type="entry name" value="Phosphorylase Kinase, domain 1"/>
    <property type="match status" value="1"/>
</dbReference>
<evidence type="ECO:0000256" key="5">
    <source>
        <dbReference type="ARBA" id="ARBA00022777"/>
    </source>
</evidence>
<keyword evidence="4" id="KW-0547">Nucleotide-binding</keyword>
<protein>
    <recommendedName>
        <fullName evidence="8">Protein kinase domain-containing protein</fullName>
    </recommendedName>
</protein>
<gene>
    <name evidence="9" type="ORF">SteCoe_4855</name>
</gene>
<comment type="caution">
    <text evidence="9">The sequence shown here is derived from an EMBL/GenBank/DDBJ whole genome shotgun (WGS) entry which is preliminary data.</text>
</comment>
<dbReference type="Gene3D" id="1.10.510.10">
    <property type="entry name" value="Transferase(Phosphotransferase) domain 1"/>
    <property type="match status" value="1"/>
</dbReference>
<dbReference type="FunFam" id="1.10.510.10:FF:000380">
    <property type="entry name" value="Serine/threonine-protein kinase ppk15"/>
    <property type="match status" value="1"/>
</dbReference>
<organism evidence="9 10">
    <name type="scientific">Stentor coeruleus</name>
    <dbReference type="NCBI Taxonomy" id="5963"/>
    <lineage>
        <taxon>Eukaryota</taxon>
        <taxon>Sar</taxon>
        <taxon>Alveolata</taxon>
        <taxon>Ciliophora</taxon>
        <taxon>Postciliodesmatophora</taxon>
        <taxon>Heterotrichea</taxon>
        <taxon>Heterotrichida</taxon>
        <taxon>Stentoridae</taxon>
        <taxon>Stentor</taxon>
    </lineage>
</organism>
<dbReference type="InterPro" id="IPR008271">
    <property type="entry name" value="Ser/Thr_kinase_AS"/>
</dbReference>
<keyword evidence="5" id="KW-0418">Kinase</keyword>
<accession>A0A1R2CTT4</accession>
<dbReference type="PROSITE" id="PS50011">
    <property type="entry name" value="PROTEIN_KINASE_DOM"/>
    <property type="match status" value="1"/>
</dbReference>
<feature type="region of interest" description="Disordered" evidence="7">
    <location>
        <begin position="184"/>
        <end position="203"/>
    </location>
</feature>
<dbReference type="Proteomes" id="UP000187209">
    <property type="component" value="Unassembled WGS sequence"/>
</dbReference>
<dbReference type="PANTHER" id="PTHR24058:SF124">
    <property type="entry name" value="PROTEIN KINASE SUPERFAMILY PROTEIN"/>
    <property type="match status" value="1"/>
</dbReference>
<dbReference type="CDD" id="cd14133">
    <property type="entry name" value="PKc_DYRK_like"/>
    <property type="match status" value="1"/>
</dbReference>
<dbReference type="PANTHER" id="PTHR24058">
    <property type="entry name" value="DUAL SPECIFICITY PROTEIN KINASE"/>
    <property type="match status" value="1"/>
</dbReference>
<evidence type="ECO:0000256" key="4">
    <source>
        <dbReference type="ARBA" id="ARBA00022741"/>
    </source>
</evidence>
<feature type="compositionally biased region" description="Pro residues" evidence="7">
    <location>
        <begin position="91"/>
        <end position="104"/>
    </location>
</feature>
<feature type="region of interest" description="Disordered" evidence="7">
    <location>
        <begin position="75"/>
        <end position="109"/>
    </location>
</feature>
<dbReference type="GO" id="GO:0005524">
    <property type="term" value="F:ATP binding"/>
    <property type="evidence" value="ECO:0007669"/>
    <property type="project" value="UniProtKB-KW"/>
</dbReference>
<dbReference type="InterPro" id="IPR011009">
    <property type="entry name" value="Kinase-like_dom_sf"/>
</dbReference>
<evidence type="ECO:0000313" key="10">
    <source>
        <dbReference type="Proteomes" id="UP000187209"/>
    </source>
</evidence>
<proteinExistence type="predicted"/>
<evidence type="ECO:0000313" key="9">
    <source>
        <dbReference type="EMBL" id="OMJ92408.1"/>
    </source>
</evidence>
<dbReference type="AlphaFoldDB" id="A0A1R2CTT4"/>
<dbReference type="GO" id="GO:0004674">
    <property type="term" value="F:protein serine/threonine kinase activity"/>
    <property type="evidence" value="ECO:0007669"/>
    <property type="project" value="UniProtKB-KW"/>
</dbReference>
<keyword evidence="10" id="KW-1185">Reference proteome</keyword>
<evidence type="ECO:0000256" key="2">
    <source>
        <dbReference type="ARBA" id="ARBA00022553"/>
    </source>
</evidence>
<dbReference type="PROSITE" id="PS00108">
    <property type="entry name" value="PROTEIN_KINASE_ST"/>
    <property type="match status" value="1"/>
</dbReference>
<evidence type="ECO:0000256" key="7">
    <source>
        <dbReference type="SAM" id="MobiDB-lite"/>
    </source>
</evidence>
<evidence type="ECO:0000256" key="6">
    <source>
        <dbReference type="ARBA" id="ARBA00022840"/>
    </source>
</evidence>
<feature type="domain" description="Protein kinase" evidence="8">
    <location>
        <begin position="276"/>
        <end position="601"/>
    </location>
</feature>
<keyword evidence="1" id="KW-0723">Serine/threonine-protein kinase</keyword>
<reference evidence="9 10" key="1">
    <citation type="submission" date="2016-11" db="EMBL/GenBank/DDBJ databases">
        <title>The macronuclear genome of Stentor coeruleus: a giant cell with tiny introns.</title>
        <authorList>
            <person name="Slabodnick M."/>
            <person name="Ruby J.G."/>
            <person name="Reiff S.B."/>
            <person name="Swart E.C."/>
            <person name="Gosai S."/>
            <person name="Prabakaran S."/>
            <person name="Witkowska E."/>
            <person name="Larue G.E."/>
            <person name="Fisher S."/>
            <person name="Freeman R.M."/>
            <person name="Gunawardena J."/>
            <person name="Chu W."/>
            <person name="Stover N.A."/>
            <person name="Gregory B.D."/>
            <person name="Nowacki M."/>
            <person name="Derisi J."/>
            <person name="Roy S.W."/>
            <person name="Marshall W.F."/>
            <person name="Sood P."/>
        </authorList>
    </citation>
    <scope>NUCLEOTIDE SEQUENCE [LARGE SCALE GENOMIC DNA]</scope>
    <source>
        <strain evidence="9">WM001</strain>
    </source>
</reference>
<evidence type="ECO:0000256" key="1">
    <source>
        <dbReference type="ARBA" id="ARBA00022527"/>
    </source>
</evidence>
<keyword evidence="6" id="KW-0067">ATP-binding</keyword>
<dbReference type="Pfam" id="PF00069">
    <property type="entry name" value="Pkinase"/>
    <property type="match status" value="1"/>
</dbReference>
<evidence type="ECO:0000256" key="3">
    <source>
        <dbReference type="ARBA" id="ARBA00022679"/>
    </source>
</evidence>
<evidence type="ECO:0000259" key="8">
    <source>
        <dbReference type="PROSITE" id="PS50011"/>
    </source>
</evidence>
<keyword evidence="2" id="KW-0597">Phosphoprotein</keyword>
<dbReference type="EMBL" id="MPUH01000062">
    <property type="protein sequence ID" value="OMJ92408.1"/>
    <property type="molecule type" value="Genomic_DNA"/>
</dbReference>
<name>A0A1R2CTT4_9CILI</name>